<proteinExistence type="predicted"/>
<dbReference type="InParanoid" id="B2A5F8"/>
<dbReference type="SUPFAM" id="SSF52499">
    <property type="entry name" value="Isochorismatase-like hydrolases"/>
    <property type="match status" value="1"/>
</dbReference>
<keyword evidence="3" id="KW-1185">Reference proteome</keyword>
<keyword evidence="2" id="KW-0378">Hydrolase</keyword>
<dbReference type="STRING" id="457570.Nther_1739"/>
<accession>B2A5F8</accession>
<dbReference type="InterPro" id="IPR000868">
    <property type="entry name" value="Isochorismatase-like_dom"/>
</dbReference>
<dbReference type="GO" id="GO:0008936">
    <property type="term" value="F:nicotinamidase activity"/>
    <property type="evidence" value="ECO:0007669"/>
    <property type="project" value="InterPro"/>
</dbReference>
<dbReference type="OrthoDB" id="9796485at2"/>
<dbReference type="Proteomes" id="UP000001683">
    <property type="component" value="Chromosome"/>
</dbReference>
<dbReference type="eggNOG" id="COG1335">
    <property type="taxonomic scope" value="Bacteria"/>
</dbReference>
<dbReference type="AlphaFoldDB" id="B2A5F8"/>
<dbReference type="RefSeq" id="WP_012448180.1">
    <property type="nucleotide sequence ID" value="NC_010718.1"/>
</dbReference>
<gene>
    <name evidence="2" type="ordered locus">Nther_1739</name>
</gene>
<dbReference type="PANTHER" id="PTHR47297:SF2">
    <property type="entry name" value="OS02G0606800 PROTEIN"/>
    <property type="match status" value="1"/>
</dbReference>
<dbReference type="GO" id="GO:0019365">
    <property type="term" value="P:pyridine nucleotide salvage"/>
    <property type="evidence" value="ECO:0007669"/>
    <property type="project" value="InterPro"/>
</dbReference>
<dbReference type="HOGENOM" id="CLU_068979_9_0_9"/>
<protein>
    <submittedName>
        <fullName evidence="2">Isochorismatase hydrolase</fullName>
    </submittedName>
</protein>
<reference evidence="2 3" key="2">
    <citation type="journal article" date="2011" name="J. Bacteriol.">
        <title>Complete genome sequence of the anaerobic, halophilic alkalithermophile Natranaerobius thermophilus JW/NM-WN-LF.</title>
        <authorList>
            <person name="Zhao B."/>
            <person name="Mesbah N.M."/>
            <person name="Dalin E."/>
            <person name="Goodwin L."/>
            <person name="Nolan M."/>
            <person name="Pitluck S."/>
            <person name="Chertkov O."/>
            <person name="Brettin T.S."/>
            <person name="Han J."/>
            <person name="Larimer F.W."/>
            <person name="Land M.L."/>
            <person name="Hauser L."/>
            <person name="Kyrpides N."/>
            <person name="Wiegel J."/>
        </authorList>
    </citation>
    <scope>NUCLEOTIDE SEQUENCE [LARGE SCALE GENOMIC DNA]</scope>
    <source>
        <strain evidence="3">ATCC BAA-1301 / DSM 18059 / JW/NM-WN-LF</strain>
    </source>
</reference>
<dbReference type="Gene3D" id="3.40.50.850">
    <property type="entry name" value="Isochorismatase-like"/>
    <property type="match status" value="1"/>
</dbReference>
<dbReference type="Pfam" id="PF00857">
    <property type="entry name" value="Isochorismatase"/>
    <property type="match status" value="1"/>
</dbReference>
<reference evidence="2 3" key="1">
    <citation type="submission" date="2008-04" db="EMBL/GenBank/DDBJ databases">
        <title>Complete sequence of chromosome of Natranaerobius thermophilus JW/NM-WN-LF.</title>
        <authorList>
            <consortium name="US DOE Joint Genome Institute"/>
            <person name="Copeland A."/>
            <person name="Lucas S."/>
            <person name="Lapidus A."/>
            <person name="Glavina del Rio T."/>
            <person name="Dalin E."/>
            <person name="Tice H."/>
            <person name="Bruce D."/>
            <person name="Goodwin L."/>
            <person name="Pitluck S."/>
            <person name="Chertkov O."/>
            <person name="Brettin T."/>
            <person name="Detter J.C."/>
            <person name="Han C."/>
            <person name="Kuske C.R."/>
            <person name="Schmutz J."/>
            <person name="Larimer F."/>
            <person name="Land M."/>
            <person name="Hauser L."/>
            <person name="Kyrpides N."/>
            <person name="Lykidis A."/>
            <person name="Mesbah N.M."/>
            <person name="Wiegel J."/>
        </authorList>
    </citation>
    <scope>NUCLEOTIDE SEQUENCE [LARGE SCALE GENOMIC DNA]</scope>
    <source>
        <strain evidence="3">ATCC BAA-1301 / DSM 18059 / JW/NM-WN-LF</strain>
    </source>
</reference>
<evidence type="ECO:0000313" key="3">
    <source>
        <dbReference type="Proteomes" id="UP000001683"/>
    </source>
</evidence>
<sequence length="221" mass="24716">MEFLKEQLGDLPVINKQFSQITSQNSALIIVDMLNGFCNMGALQSPHNDSLKEPIAKLVSQFKGPILSVQDSHSESDDEFEAFPPHCLADSHESQLVEPIKSQIESHHDSEVLPKATLSPFFGASGYTQWLSQIWEKGVTDIYIVGNCTDLCVYQTAMGTKLWMSEQSKKADINVIVDMVNTYDLPKDQTPKGAIPHPREVFHNVFLHHLALNGIKLIKLE</sequence>
<dbReference type="EMBL" id="CP001034">
    <property type="protein sequence ID" value="ACB85313.1"/>
    <property type="molecule type" value="Genomic_DNA"/>
</dbReference>
<organism evidence="2 3">
    <name type="scientific">Natranaerobius thermophilus (strain ATCC BAA-1301 / DSM 18059 / JW/NM-WN-LF)</name>
    <dbReference type="NCBI Taxonomy" id="457570"/>
    <lineage>
        <taxon>Bacteria</taxon>
        <taxon>Bacillati</taxon>
        <taxon>Bacillota</taxon>
        <taxon>Clostridia</taxon>
        <taxon>Natranaerobiales</taxon>
        <taxon>Natranaerobiaceae</taxon>
        <taxon>Natranaerobius</taxon>
    </lineage>
</organism>
<dbReference type="InterPro" id="IPR036380">
    <property type="entry name" value="Isochorismatase-like_sf"/>
</dbReference>
<evidence type="ECO:0000259" key="1">
    <source>
        <dbReference type="Pfam" id="PF00857"/>
    </source>
</evidence>
<evidence type="ECO:0000313" key="2">
    <source>
        <dbReference type="EMBL" id="ACB85313.1"/>
    </source>
</evidence>
<name>B2A5F8_NATTJ</name>
<dbReference type="KEGG" id="nth:Nther_1739"/>
<dbReference type="CDD" id="cd00431">
    <property type="entry name" value="cysteine_hydrolases"/>
    <property type="match status" value="1"/>
</dbReference>
<dbReference type="PANTHER" id="PTHR47297">
    <property type="match status" value="1"/>
</dbReference>
<dbReference type="InterPro" id="IPR044717">
    <property type="entry name" value="NIC1"/>
</dbReference>
<feature type="domain" description="Isochorismatase-like" evidence="1">
    <location>
        <begin position="26"/>
        <end position="158"/>
    </location>
</feature>